<protein>
    <submittedName>
        <fullName evidence="3">Uncharacterized protein</fullName>
    </submittedName>
</protein>
<reference evidence="2 5" key="2">
    <citation type="submission" date="2016-01" db="EMBL/GenBank/DDBJ databases">
        <authorList>
            <person name="Varghese N."/>
        </authorList>
    </citation>
    <scope>NUCLEOTIDE SEQUENCE [LARGE SCALE GENOMIC DNA]</scope>
    <source>
        <strain evidence="2 5">HL-91</strain>
    </source>
</reference>
<name>A0A0P7YSH4_9RHOB</name>
<comment type="caution">
    <text evidence="3">The sequence shown here is derived from an EMBL/GenBank/DDBJ whole genome shotgun (WGS) entry which is preliminary data.</text>
</comment>
<dbReference type="STRING" id="1666912.Ga0058931_2705"/>
<evidence type="ECO:0000313" key="4">
    <source>
        <dbReference type="Proteomes" id="UP000050413"/>
    </source>
</evidence>
<feature type="chain" id="PRO_5010288604" evidence="1">
    <location>
        <begin position="22"/>
        <end position="104"/>
    </location>
</feature>
<evidence type="ECO:0000313" key="2">
    <source>
        <dbReference type="EMBL" id="CUX82989.1"/>
    </source>
</evidence>
<proteinExistence type="predicted"/>
<dbReference type="OrthoDB" id="7726273at2"/>
<keyword evidence="1" id="KW-0732">Signal</keyword>
<dbReference type="Proteomes" id="UP000050413">
    <property type="component" value="Unassembled WGS sequence"/>
</dbReference>
<accession>A0A0P7YSH4</accession>
<gene>
    <name evidence="2" type="ORF">Ga0058931_2705</name>
    <name evidence="3" type="ORF">HLUCCA05_14075</name>
</gene>
<organism evidence="3 4">
    <name type="scientific">Roseibaca calidilacus</name>
    <dbReference type="NCBI Taxonomy" id="1666912"/>
    <lineage>
        <taxon>Bacteria</taxon>
        <taxon>Pseudomonadati</taxon>
        <taxon>Pseudomonadota</taxon>
        <taxon>Alphaproteobacteria</taxon>
        <taxon>Rhodobacterales</taxon>
        <taxon>Paracoccaceae</taxon>
        <taxon>Roseinatronobacter</taxon>
    </lineage>
</organism>
<sequence length="104" mass="11156">MITRAALCACLALCAVAPAHAQTWAEQKCALYERALSDALRLWGDDGISAEFLEGNAGFIAQGCTERGQICPASPQERALADRLTMMTMNEGMASTFVPFACPR</sequence>
<keyword evidence="5" id="KW-1185">Reference proteome</keyword>
<dbReference type="EMBL" id="FBYC01000004">
    <property type="protein sequence ID" value="CUX82989.1"/>
    <property type="molecule type" value="Genomic_DNA"/>
</dbReference>
<dbReference type="Proteomes" id="UP000182045">
    <property type="component" value="Unassembled WGS sequence"/>
</dbReference>
<dbReference type="EMBL" id="LJSG01000009">
    <property type="protein sequence ID" value="KPP93274.1"/>
    <property type="molecule type" value="Genomic_DNA"/>
</dbReference>
<dbReference type="RefSeq" id="WP_072246783.1">
    <property type="nucleotide sequence ID" value="NZ_FBYC01000004.1"/>
</dbReference>
<evidence type="ECO:0000313" key="5">
    <source>
        <dbReference type="Proteomes" id="UP000182045"/>
    </source>
</evidence>
<reference evidence="3 4" key="1">
    <citation type="submission" date="2015-09" db="EMBL/GenBank/DDBJ databases">
        <title>Identification and resolution of microdiversity through metagenomic sequencing of parallel consortia.</title>
        <authorList>
            <person name="Nelson W.C."/>
            <person name="Romine M.F."/>
            <person name="Lindemann S.R."/>
        </authorList>
    </citation>
    <scope>NUCLEOTIDE SEQUENCE [LARGE SCALE GENOMIC DNA]</scope>
    <source>
        <strain evidence="3">HL-91</strain>
    </source>
</reference>
<feature type="signal peptide" evidence="1">
    <location>
        <begin position="1"/>
        <end position="21"/>
    </location>
</feature>
<evidence type="ECO:0000256" key="1">
    <source>
        <dbReference type="SAM" id="SignalP"/>
    </source>
</evidence>
<dbReference type="AlphaFoldDB" id="A0A0P7YSH4"/>
<evidence type="ECO:0000313" key="3">
    <source>
        <dbReference type="EMBL" id="KPP93274.1"/>
    </source>
</evidence>